<feature type="region of interest" description="Disordered" evidence="5">
    <location>
        <begin position="1"/>
        <end position="27"/>
    </location>
</feature>
<comment type="caution">
    <text evidence="7">The sequence shown here is derived from an EMBL/GenBank/DDBJ whole genome shotgun (WGS) entry which is preliminary data.</text>
</comment>
<dbReference type="Proteomes" id="UP001150238">
    <property type="component" value="Unassembled WGS sequence"/>
</dbReference>
<feature type="region of interest" description="Disordered" evidence="5">
    <location>
        <begin position="867"/>
        <end position="893"/>
    </location>
</feature>
<feature type="region of interest" description="Disordered" evidence="5">
    <location>
        <begin position="345"/>
        <end position="382"/>
    </location>
</feature>
<reference evidence="7" key="1">
    <citation type="submission" date="2022-08" db="EMBL/GenBank/DDBJ databases">
        <authorList>
            <consortium name="DOE Joint Genome Institute"/>
            <person name="Min B."/>
            <person name="Riley R."/>
            <person name="Sierra-Patev S."/>
            <person name="Naranjo-Ortiz M."/>
            <person name="Looney B."/>
            <person name="Konkel Z."/>
            <person name="Slot J.C."/>
            <person name="Sakamoto Y."/>
            <person name="Steenwyk J.L."/>
            <person name="Rokas A."/>
            <person name="Carro J."/>
            <person name="Camarero S."/>
            <person name="Ferreira P."/>
            <person name="Molpeceres G."/>
            <person name="Ruiz-Duenas F.J."/>
            <person name="Serrano A."/>
            <person name="Henrissat B."/>
            <person name="Drula E."/>
            <person name="Hughes K.W."/>
            <person name="Mata J.L."/>
            <person name="Ishikawa N.K."/>
            <person name="Vargas-Isla R."/>
            <person name="Ushijima S."/>
            <person name="Smith C.A."/>
            <person name="Ahrendt S."/>
            <person name="Andreopoulos W."/>
            <person name="He G."/>
            <person name="Labutti K."/>
            <person name="Lipzen A."/>
            <person name="Ng V."/>
            <person name="Sandor L."/>
            <person name="Barry K."/>
            <person name="Martinez A.T."/>
            <person name="Xiao Y."/>
            <person name="Gibbons J.G."/>
            <person name="Terashima K."/>
            <person name="Hibbett D.S."/>
            <person name="Grigoriev I.V."/>
        </authorList>
    </citation>
    <scope>NUCLEOTIDE SEQUENCE</scope>
    <source>
        <strain evidence="7">Sp2 HRB7682 ss15</strain>
    </source>
</reference>
<feature type="compositionally biased region" description="Low complexity" evidence="5">
    <location>
        <begin position="352"/>
        <end position="366"/>
    </location>
</feature>
<accession>A0A9W9DZ79</accession>
<evidence type="ECO:0000256" key="1">
    <source>
        <dbReference type="ARBA" id="ARBA00004123"/>
    </source>
</evidence>
<evidence type="ECO:0000256" key="5">
    <source>
        <dbReference type="SAM" id="MobiDB-lite"/>
    </source>
</evidence>
<feature type="compositionally biased region" description="Basic and acidic residues" evidence="5">
    <location>
        <begin position="14"/>
        <end position="27"/>
    </location>
</feature>
<feature type="region of interest" description="Disordered" evidence="5">
    <location>
        <begin position="742"/>
        <end position="832"/>
    </location>
</feature>
<dbReference type="InterPro" id="IPR033316">
    <property type="entry name" value="RBBP8-like"/>
</dbReference>
<feature type="coiled-coil region" evidence="4">
    <location>
        <begin position="95"/>
        <end position="150"/>
    </location>
</feature>
<feature type="compositionally biased region" description="Basic and acidic residues" evidence="5">
    <location>
        <begin position="602"/>
        <end position="616"/>
    </location>
</feature>
<dbReference type="GO" id="GO:0005634">
    <property type="term" value="C:nucleus"/>
    <property type="evidence" value="ECO:0007669"/>
    <property type="project" value="UniProtKB-SubCell"/>
</dbReference>
<feature type="compositionally biased region" description="Acidic residues" evidence="5">
    <location>
        <begin position="518"/>
        <end position="528"/>
    </location>
</feature>
<sequence length="893" mass="100045">MEDGTPNVFSSATFRERDKAVQRKHDEETRSFKVTLDKANHANAELRASLFDLKNRSNRLVQSLGFSDLMEAQVHVDAGNSANRQMKYRDCLKSVGNLEDELKQAKILIMKMENRERELEEEYTTLRKAKDESASAYRQLCKENQNLQERFDATIKANCAAEERRRKDYDKWTHFKRWILCIAELEQFKQYETEIGIDRVDRNDRAKELFRIVKGKKYKLSQLDNLEDQTLFDLAEQDSNESRLVPTPTTIIRTENTAKLPSLTPFNPSSKVNKPLNNDNSSPSPLFDPNTTVTPVRRLIRSNAIKSTPDSPPVGGHTGLDLPMISAIVDDSGQESVGTSFVTAPTNEETLSPQPSTANSAPPASAILAPDSETEDESQSLRWSQFPPHTIITAPVTDRSRTPLRSLPQTNPSGVRAGPLKPIAYPGSATHSCPTPRIVATSDRPTTNLNAYIPQLHRPQRIRSPMLASIRRNANAKASSSSSHAKSSPPAQRSPLSPLSPTPVSRVRRAISPILPELENEDRFDEQGPELPPAKYRKSTAGRRIPSGSDIAAGKDDDRFRRKSAPSALTFEENEHTNSSPSTMRHALVSRDKSQSRSRPIKGKEERDHDNYKENESTATVDNKLLPSHSERRKSAGDRTTSGLVRAKARTGEVNGVASTSKSTPKGPLDDYLMYKGRGRYGKNEIRGREEDTAINGMYEIDPAQNAGLEYQYDEVVRGREKRKRLIGGDCDDCREYYEAVGPMPPRLQPPLWKSPVKNSHNPVPLSKRCPHHRDGGTTKKGSNTSNCEADDHIFGDLDSPPPTKRNQSSNRNQQNRNTPSSSAPGIAAHKQNISRHRAAWARGNTPPAYWDIGFPDTQRAEEINESAREMQRKKKEMIEMEAAREGGRYRRK</sequence>
<evidence type="ECO:0000256" key="4">
    <source>
        <dbReference type="SAM" id="Coils"/>
    </source>
</evidence>
<feature type="region of interest" description="Disordered" evidence="5">
    <location>
        <begin position="257"/>
        <end position="292"/>
    </location>
</feature>
<dbReference type="PANTHER" id="PTHR15107">
    <property type="entry name" value="RETINOBLASTOMA BINDING PROTEIN 8"/>
    <property type="match status" value="1"/>
</dbReference>
<dbReference type="GO" id="GO:0010792">
    <property type="term" value="P:DNA double-strand break processing involved in repair via single-strand annealing"/>
    <property type="evidence" value="ECO:0007669"/>
    <property type="project" value="TreeGrafter"/>
</dbReference>
<feature type="compositionally biased region" description="Low complexity" evidence="5">
    <location>
        <begin position="471"/>
        <end position="505"/>
    </location>
</feature>
<dbReference type="EMBL" id="JANVFS010000005">
    <property type="protein sequence ID" value="KAJ4492218.1"/>
    <property type="molecule type" value="Genomic_DNA"/>
</dbReference>
<proteinExistence type="predicted"/>
<evidence type="ECO:0000313" key="7">
    <source>
        <dbReference type="EMBL" id="KAJ4492218.1"/>
    </source>
</evidence>
<dbReference type="InterPro" id="IPR013882">
    <property type="entry name" value="Ctp1_C"/>
</dbReference>
<feature type="compositionally biased region" description="Low complexity" evidence="5">
    <location>
        <begin position="806"/>
        <end position="823"/>
    </location>
</feature>
<keyword evidence="4" id="KW-0175">Coiled coil</keyword>
<dbReference type="GO" id="GO:0003684">
    <property type="term" value="F:damaged DNA binding"/>
    <property type="evidence" value="ECO:0007669"/>
    <property type="project" value="TreeGrafter"/>
</dbReference>
<feature type="region of interest" description="Disordered" evidence="5">
    <location>
        <begin position="471"/>
        <end position="670"/>
    </location>
</feature>
<feature type="domain" description="DNA endonuclease activator Ctp1 C-terminal" evidence="6">
    <location>
        <begin position="712"/>
        <end position="859"/>
    </location>
</feature>
<comment type="subcellular location">
    <subcellularLocation>
        <location evidence="1">Nucleus</location>
    </subcellularLocation>
</comment>
<organism evidence="7 8">
    <name type="scientific">Lentinula lateritia</name>
    <dbReference type="NCBI Taxonomy" id="40482"/>
    <lineage>
        <taxon>Eukaryota</taxon>
        <taxon>Fungi</taxon>
        <taxon>Dikarya</taxon>
        <taxon>Basidiomycota</taxon>
        <taxon>Agaricomycotina</taxon>
        <taxon>Agaricomycetes</taxon>
        <taxon>Agaricomycetidae</taxon>
        <taxon>Agaricales</taxon>
        <taxon>Marasmiineae</taxon>
        <taxon>Omphalotaceae</taxon>
        <taxon>Lentinula</taxon>
    </lineage>
</organism>
<reference evidence="7" key="2">
    <citation type="journal article" date="2023" name="Proc. Natl. Acad. Sci. U.S.A.">
        <title>A global phylogenomic analysis of the shiitake genus Lentinula.</title>
        <authorList>
            <person name="Sierra-Patev S."/>
            <person name="Min B."/>
            <person name="Naranjo-Ortiz M."/>
            <person name="Looney B."/>
            <person name="Konkel Z."/>
            <person name="Slot J.C."/>
            <person name="Sakamoto Y."/>
            <person name="Steenwyk J.L."/>
            <person name="Rokas A."/>
            <person name="Carro J."/>
            <person name="Camarero S."/>
            <person name="Ferreira P."/>
            <person name="Molpeceres G."/>
            <person name="Ruiz-Duenas F.J."/>
            <person name="Serrano A."/>
            <person name="Henrissat B."/>
            <person name="Drula E."/>
            <person name="Hughes K.W."/>
            <person name="Mata J.L."/>
            <person name="Ishikawa N.K."/>
            <person name="Vargas-Isla R."/>
            <person name="Ushijima S."/>
            <person name="Smith C.A."/>
            <person name="Donoghue J."/>
            <person name="Ahrendt S."/>
            <person name="Andreopoulos W."/>
            <person name="He G."/>
            <person name="LaButti K."/>
            <person name="Lipzen A."/>
            <person name="Ng V."/>
            <person name="Riley R."/>
            <person name="Sandor L."/>
            <person name="Barry K."/>
            <person name="Martinez A.T."/>
            <person name="Xiao Y."/>
            <person name="Gibbons J.G."/>
            <person name="Terashima K."/>
            <person name="Grigoriev I.V."/>
            <person name="Hibbett D."/>
        </authorList>
    </citation>
    <scope>NUCLEOTIDE SEQUENCE</scope>
    <source>
        <strain evidence="7">Sp2 HRB7682 ss15</strain>
    </source>
</reference>
<dbReference type="PANTHER" id="PTHR15107:SF0">
    <property type="entry name" value="DNA ENDONUCLEASE ACTIVATOR CTP1 C-TERMINAL DOMAIN-CONTAINING PROTEIN"/>
    <property type="match status" value="1"/>
</dbReference>
<keyword evidence="3" id="KW-0539">Nucleus</keyword>
<protein>
    <recommendedName>
        <fullName evidence="6">DNA endonuclease activator Ctp1 C-terminal domain-containing protein</fullName>
    </recommendedName>
</protein>
<keyword evidence="2" id="KW-0227">DNA damage</keyword>
<dbReference type="Pfam" id="PF08573">
    <property type="entry name" value="SAE2"/>
    <property type="match status" value="1"/>
</dbReference>
<name>A0A9W9DZ79_9AGAR</name>
<evidence type="ECO:0000256" key="3">
    <source>
        <dbReference type="ARBA" id="ARBA00023242"/>
    </source>
</evidence>
<gene>
    <name evidence="7" type="ORF">C8J55DRAFT_255660</name>
</gene>
<dbReference type="AlphaFoldDB" id="A0A9W9DZ79"/>
<evidence type="ECO:0000259" key="6">
    <source>
        <dbReference type="Pfam" id="PF08573"/>
    </source>
</evidence>
<evidence type="ECO:0000313" key="8">
    <source>
        <dbReference type="Proteomes" id="UP001150238"/>
    </source>
</evidence>
<evidence type="ECO:0000256" key="2">
    <source>
        <dbReference type="ARBA" id="ARBA00022763"/>
    </source>
</evidence>